<organism evidence="5 7">
    <name type="scientific">Pichia sorbitophila (strain ATCC MYA-4447 / BCRC 22081 / CBS 7064 / NBRC 10061 / NRRL Y-12695)</name>
    <name type="common">Hybrid yeast</name>
    <dbReference type="NCBI Taxonomy" id="559304"/>
    <lineage>
        <taxon>Eukaryota</taxon>
        <taxon>Fungi</taxon>
        <taxon>Dikarya</taxon>
        <taxon>Ascomycota</taxon>
        <taxon>Saccharomycotina</taxon>
        <taxon>Pichiomycetes</taxon>
        <taxon>Debaryomycetaceae</taxon>
        <taxon>Millerozyma</taxon>
    </lineage>
</organism>
<dbReference type="InterPro" id="IPR036322">
    <property type="entry name" value="WD40_repeat_dom_sf"/>
</dbReference>
<comment type="similarity">
    <text evidence="1 2">Belongs to the VPS16 family.</text>
</comment>
<evidence type="ECO:0000256" key="2">
    <source>
        <dbReference type="PIRNR" id="PIRNR007949"/>
    </source>
</evidence>
<dbReference type="OrthoDB" id="1792at2759"/>
<dbReference type="PANTHER" id="PTHR12811">
    <property type="entry name" value="VACUOLAR PROTEIN SORTING VPS16"/>
    <property type="match status" value="1"/>
</dbReference>
<dbReference type="Proteomes" id="UP000005222">
    <property type="component" value="Chromosome L"/>
</dbReference>
<sequence length="937" mass="109063">MSQPSLKWQKLQDVYYSIKPCYNSMEWDVEDLHSNYKVVVSSNCTLMGLSPKAVAFYNIIDIYNMRGKKLWSMVYNSSPFDHIVDYCFRGEQLCVLLSNRKFRFYSDFKGNFNEYFYDQNCIFLENVSEVSWPHSSNDSQKENLTAYEVINLENENIEEVYQVRFMNVWSNFLVLVTLDGIIIAHLETFCNYKIRLSRNQASDIHCVNALSVDKDSLTLLLSYGKTILSLWVDLKTNSFTILDNGLTEGPFDQVSCSPNGNLIAIFNSEVKNIFVLDKGFGQVLLEYDTSKESSAIIQVEWCGNDAIVLSLRDELKLIGPGQDSLSFFFDILDDGDNITPDFIYPKGDLNYIIPIIKTEFDGLRIILNDKVEFLSRVSQKSIDLYQIGSYHPSRILLDCLENLEFHPSKSDYSISLLKSEGTLGEALTTCLDVCLEEFDVTTQKNLLRAVSFGKAYANELFDSDIYLRTINYLKVLNQLRSPETCIFLTFDEVKSIGWDEIIDMLLRRDFYLLALEVIDLLKLQNYKPKVYINWCLSKIRKERTMDDKDLYKIISKKLKSLFNQKFTSFNYISVDQISDLAYEEGRIDLCKSLTNLEPSLSKRVQQLLKYDDYESALYRALSSADFDLSCLLLLHFHDTVSLSKFFKILNQNESHNTGIEDEDARSYLNVNGDIIENIWTRFFGLYNKDALVDYLKYQDKYFEIIRQDLYSFTKDPGFLNGDTSFSASYDEKLTNLINNCTSQRKIRFYRKEQDLVQIQRRLTETFKTNFFKERSYKNIFIQLIMMHQIKYVFRLAKEIKFSVAKAWFLIIHTYCKHSEFDRLFEIFSSQEIGPNERLVFNNEVGFLEVVDACVEYSAPVKHISFYIKHCNSVHYTKRIELYIKVRDYISASNEASMMKDAESLQQIFKHAVNNGAEDSILQSIRSNLSKLGHRPSI</sequence>
<evidence type="ECO:0000259" key="3">
    <source>
        <dbReference type="Pfam" id="PF04840"/>
    </source>
</evidence>
<evidence type="ECO:0000259" key="4">
    <source>
        <dbReference type="Pfam" id="PF04841"/>
    </source>
</evidence>
<evidence type="ECO:0000256" key="1">
    <source>
        <dbReference type="ARBA" id="ARBA00009250"/>
    </source>
</evidence>
<dbReference type="eggNOG" id="KOG2280">
    <property type="taxonomic scope" value="Eukaryota"/>
</dbReference>
<dbReference type="GO" id="GO:0005768">
    <property type="term" value="C:endosome"/>
    <property type="evidence" value="ECO:0007669"/>
    <property type="project" value="TreeGrafter"/>
</dbReference>
<dbReference type="SUPFAM" id="SSF50978">
    <property type="entry name" value="WD40 repeat-like"/>
    <property type="match status" value="1"/>
</dbReference>
<dbReference type="GO" id="GO:0030897">
    <property type="term" value="C:HOPS complex"/>
    <property type="evidence" value="ECO:0007669"/>
    <property type="project" value="TreeGrafter"/>
</dbReference>
<feature type="domain" description="Vps16 N-terminal" evidence="4">
    <location>
        <begin position="4"/>
        <end position="462"/>
    </location>
</feature>
<feature type="domain" description="Vps16 C-terminal" evidence="3">
    <location>
        <begin position="732"/>
        <end position="915"/>
    </location>
</feature>
<feature type="domain" description="Vps16 C-terminal" evidence="3">
    <location>
        <begin position="572"/>
        <end position="653"/>
    </location>
</feature>
<dbReference type="InterPro" id="IPR006926">
    <property type="entry name" value="Vps16_N"/>
</dbReference>
<dbReference type="EMBL" id="FO082048">
    <property type="protein sequence ID" value="CCE84226.1"/>
    <property type="molecule type" value="Genomic_DNA"/>
</dbReference>
<dbReference type="GO" id="GO:0042144">
    <property type="term" value="P:vacuole fusion, non-autophagic"/>
    <property type="evidence" value="ECO:0007669"/>
    <property type="project" value="TreeGrafter"/>
</dbReference>
<dbReference type="InterPro" id="IPR016534">
    <property type="entry name" value="VPS16"/>
</dbReference>
<name>G8Y889_PICSO</name>
<dbReference type="GO" id="GO:0006886">
    <property type="term" value="P:intracellular protein transport"/>
    <property type="evidence" value="ECO:0007669"/>
    <property type="project" value="InterPro"/>
</dbReference>
<reference evidence="5" key="1">
    <citation type="submission" date="2011-10" db="EMBL/GenBank/DDBJ databases">
        <authorList>
            <person name="Genoscope - CEA"/>
        </authorList>
    </citation>
    <scope>NUCLEOTIDE SEQUENCE</scope>
</reference>
<keyword evidence="7" id="KW-1185">Reference proteome</keyword>
<dbReference type="FunCoup" id="G8Y889">
    <property type="interactions" value="1777"/>
</dbReference>
<dbReference type="AlphaFoldDB" id="G8Y889"/>
<dbReference type="GO" id="GO:0016197">
    <property type="term" value="P:endosomal transport"/>
    <property type="evidence" value="ECO:0007669"/>
    <property type="project" value="TreeGrafter"/>
</dbReference>
<dbReference type="Proteomes" id="UP000005222">
    <property type="component" value="Chromosome K"/>
</dbReference>
<dbReference type="PIRSF" id="PIRSF007949">
    <property type="entry name" value="VPS16"/>
    <property type="match status" value="1"/>
</dbReference>
<dbReference type="STRING" id="559304.G8Y889"/>
<dbReference type="GO" id="GO:0003779">
    <property type="term" value="F:actin binding"/>
    <property type="evidence" value="ECO:0007669"/>
    <property type="project" value="TreeGrafter"/>
</dbReference>
<evidence type="ECO:0000313" key="5">
    <source>
        <dbReference type="EMBL" id="CCE83195.1"/>
    </source>
</evidence>
<reference evidence="7" key="2">
    <citation type="journal article" date="2012" name="G3 (Bethesda)">
        <title>Pichia sorbitophila, an interspecies yeast hybrid reveals early steps of genome resolution following polyploidization.</title>
        <authorList>
            <person name="Leh Louis V."/>
            <person name="Despons L."/>
            <person name="Friedrich A."/>
            <person name="Martin T."/>
            <person name="Durrens P."/>
            <person name="Casaregola S."/>
            <person name="Neuveglise C."/>
            <person name="Fairhead C."/>
            <person name="Marck C."/>
            <person name="Cruz J.A."/>
            <person name="Straub M.L."/>
            <person name="Kugler V."/>
            <person name="Sacerdot C."/>
            <person name="Uzunov Z."/>
            <person name="Thierry A."/>
            <person name="Weiss S."/>
            <person name="Bleykasten C."/>
            <person name="De Montigny J."/>
            <person name="Jacques N."/>
            <person name="Jung P."/>
            <person name="Lemaire M."/>
            <person name="Mallet S."/>
            <person name="Morel G."/>
            <person name="Richard G.F."/>
            <person name="Sarkar A."/>
            <person name="Savel G."/>
            <person name="Schacherer J."/>
            <person name="Seret M.L."/>
            <person name="Talla E."/>
            <person name="Samson G."/>
            <person name="Jubin C."/>
            <person name="Poulain J."/>
            <person name="Vacherie B."/>
            <person name="Barbe V."/>
            <person name="Pelletier E."/>
            <person name="Sherman D.J."/>
            <person name="Westhof E."/>
            <person name="Weissenbach J."/>
            <person name="Baret P.V."/>
            <person name="Wincker P."/>
            <person name="Gaillardin C."/>
            <person name="Dujon B."/>
            <person name="Souciet J.L."/>
        </authorList>
    </citation>
    <scope>NUCLEOTIDE SEQUENCE [LARGE SCALE GENOMIC DNA]</scope>
    <source>
        <strain evidence="7">ATCC MYA-4447 / BCRC 22081 / CBS 7064 / NBRC 10061 / NRRL Y-12695</strain>
    </source>
</reference>
<proteinExistence type="inferred from homology"/>
<dbReference type="Pfam" id="PF04841">
    <property type="entry name" value="Vps16_N"/>
    <property type="match status" value="1"/>
</dbReference>
<protein>
    <recommendedName>
        <fullName evidence="2">Probable vacuolar protein sorting-associated protein 16 homolog</fullName>
    </recommendedName>
</protein>
<dbReference type="HOGENOM" id="CLU_008909_1_0_1"/>
<gene>
    <name evidence="5" type="primary">Piso0_003767</name>
    <name evidence="5" type="ORF">GNLVRS01_PISO0K02122g</name>
    <name evidence="6" type="ORF">GNLVRS01_PISO0L02123g</name>
</gene>
<dbReference type="InterPro" id="IPR006925">
    <property type="entry name" value="Vps16_C"/>
</dbReference>
<evidence type="ECO:0000313" key="7">
    <source>
        <dbReference type="Proteomes" id="UP000005222"/>
    </source>
</evidence>
<comment type="function">
    <text evidence="2">Essential for vacuolar protein sorting. Required for vacuole biogenesis, stability and to maintain vacuole morphology.</text>
</comment>
<dbReference type="InParanoid" id="G8Y889"/>
<dbReference type="EMBL" id="FO082049">
    <property type="protein sequence ID" value="CCE83195.1"/>
    <property type="molecule type" value="Genomic_DNA"/>
</dbReference>
<dbReference type="PANTHER" id="PTHR12811:SF0">
    <property type="entry name" value="VACUOLAR PROTEIN SORTING-ASSOCIATED PROTEIN 16 HOMOLOG"/>
    <property type="match status" value="1"/>
</dbReference>
<keyword evidence="2" id="KW-0653">Protein transport</keyword>
<accession>G8Y889</accession>
<dbReference type="Pfam" id="PF04840">
    <property type="entry name" value="Vps16_C"/>
    <property type="match status" value="2"/>
</dbReference>
<keyword evidence="2" id="KW-0813">Transport</keyword>
<evidence type="ECO:0000313" key="6">
    <source>
        <dbReference type="EMBL" id="CCE84226.1"/>
    </source>
</evidence>